<dbReference type="PANTHER" id="PTHR43072">
    <property type="entry name" value="N-ACETYLTRANSFERASE"/>
    <property type="match status" value="1"/>
</dbReference>
<dbReference type="RefSeq" id="WP_219079586.1">
    <property type="nucleotide sequence ID" value="NZ_JAHBBD010000001.1"/>
</dbReference>
<dbReference type="CDD" id="cd04301">
    <property type="entry name" value="NAT_SF"/>
    <property type="match status" value="1"/>
</dbReference>
<evidence type="ECO:0000259" key="3">
    <source>
        <dbReference type="PROSITE" id="PS51186"/>
    </source>
</evidence>
<keyword evidence="2" id="KW-0012">Acyltransferase</keyword>
<evidence type="ECO:0000313" key="5">
    <source>
        <dbReference type="Proteomes" id="UP000812844"/>
    </source>
</evidence>
<dbReference type="EMBL" id="JAHBBD010000001">
    <property type="protein sequence ID" value="MBW3081906.1"/>
    <property type="molecule type" value="Genomic_DNA"/>
</dbReference>
<dbReference type="PROSITE" id="PS51186">
    <property type="entry name" value="GNAT"/>
    <property type="match status" value="1"/>
</dbReference>
<comment type="caution">
    <text evidence="4">The sequence shown here is derived from an EMBL/GenBank/DDBJ whole genome shotgun (WGS) entry which is preliminary data.</text>
</comment>
<gene>
    <name evidence="4" type="ORF">KIH73_00665</name>
</gene>
<dbReference type="Pfam" id="PF00583">
    <property type="entry name" value="Acetyltransf_1"/>
    <property type="match status" value="1"/>
</dbReference>
<name>A0ABS6W5Y5_9BIFI</name>
<keyword evidence="5" id="KW-1185">Reference proteome</keyword>
<dbReference type="InterPro" id="IPR000182">
    <property type="entry name" value="GNAT_dom"/>
</dbReference>
<proteinExistence type="predicted"/>
<accession>A0ABS6W5Y5</accession>
<dbReference type="PANTHER" id="PTHR43072:SF23">
    <property type="entry name" value="UPF0039 PROTEIN C11D3.02C"/>
    <property type="match status" value="1"/>
</dbReference>
<protein>
    <submittedName>
        <fullName evidence="4">N-acetyltransferase</fullName>
    </submittedName>
</protein>
<sequence length="167" mass="18744">MSEFTIRDATDADLQSITDIYNAAVLERMSSADIEPRTLEQRRAWVDSHEPRSLYPVVVVQNADGEVVAFGSLSRYHERAGYDGVVELSYYVAAPARRRGVGTLLVSWLLDAARERGMRMATTLIFSDNAGSIALMRRFGFTLFGELPDAVHLPGINHDMSYWYLPL</sequence>
<keyword evidence="1" id="KW-0808">Transferase</keyword>
<evidence type="ECO:0000313" key="4">
    <source>
        <dbReference type="EMBL" id="MBW3081906.1"/>
    </source>
</evidence>
<evidence type="ECO:0000256" key="2">
    <source>
        <dbReference type="ARBA" id="ARBA00023315"/>
    </source>
</evidence>
<dbReference type="Proteomes" id="UP000812844">
    <property type="component" value="Unassembled WGS sequence"/>
</dbReference>
<reference evidence="4 5" key="1">
    <citation type="submission" date="2021-05" db="EMBL/GenBank/DDBJ databases">
        <title>Phylogenetic classification of ten novel species belonging to the genus Bifidobacterium comprising B. colchicus sp. nov., B. abeli sp. nov., B. bicoloris sp. nov., B. guerezis sp. nov., B. rosaliae sp. nov., B. santillanensis sp. nov., B. argentati sp. nov., B. amazzoni sp. nov., B. pluviali sp. nov., and B. pinnaculum sp. nov.</title>
        <authorList>
            <person name="Lugli G.A."/>
            <person name="Ruiz Garcia L."/>
            <person name="Margolles A."/>
            <person name="Ventura M."/>
        </authorList>
    </citation>
    <scope>NUCLEOTIDE SEQUENCE [LARGE SCALE GENOMIC DNA]</scope>
    <source>
        <strain evidence="4 5">6T3</strain>
    </source>
</reference>
<feature type="domain" description="N-acetyltransferase" evidence="3">
    <location>
        <begin position="4"/>
        <end position="167"/>
    </location>
</feature>
<organism evidence="4 5">
    <name type="scientific">Bifidobacterium phasiani</name>
    <dbReference type="NCBI Taxonomy" id="2834431"/>
    <lineage>
        <taxon>Bacteria</taxon>
        <taxon>Bacillati</taxon>
        <taxon>Actinomycetota</taxon>
        <taxon>Actinomycetes</taxon>
        <taxon>Bifidobacteriales</taxon>
        <taxon>Bifidobacteriaceae</taxon>
        <taxon>Bifidobacterium</taxon>
    </lineage>
</organism>
<evidence type="ECO:0000256" key="1">
    <source>
        <dbReference type="ARBA" id="ARBA00022679"/>
    </source>
</evidence>